<dbReference type="WBParaSite" id="jg20669">
    <property type="protein sequence ID" value="jg20669"/>
    <property type="gene ID" value="jg20669"/>
</dbReference>
<evidence type="ECO:0000256" key="1">
    <source>
        <dbReference type="SAM" id="MobiDB-lite"/>
    </source>
</evidence>
<name>A0A915DLM1_9BILA</name>
<dbReference type="AlphaFoldDB" id="A0A915DLM1"/>
<reference evidence="3" key="1">
    <citation type="submission" date="2022-11" db="UniProtKB">
        <authorList>
            <consortium name="WormBaseParasite"/>
        </authorList>
    </citation>
    <scope>IDENTIFICATION</scope>
</reference>
<protein>
    <submittedName>
        <fullName evidence="3">Uncharacterized protein</fullName>
    </submittedName>
</protein>
<proteinExistence type="predicted"/>
<organism evidence="2 3">
    <name type="scientific">Ditylenchus dipsaci</name>
    <dbReference type="NCBI Taxonomy" id="166011"/>
    <lineage>
        <taxon>Eukaryota</taxon>
        <taxon>Metazoa</taxon>
        <taxon>Ecdysozoa</taxon>
        <taxon>Nematoda</taxon>
        <taxon>Chromadorea</taxon>
        <taxon>Rhabditida</taxon>
        <taxon>Tylenchina</taxon>
        <taxon>Tylenchomorpha</taxon>
        <taxon>Sphaerularioidea</taxon>
        <taxon>Anguinidae</taxon>
        <taxon>Anguininae</taxon>
        <taxon>Ditylenchus</taxon>
    </lineage>
</organism>
<evidence type="ECO:0000313" key="2">
    <source>
        <dbReference type="Proteomes" id="UP000887574"/>
    </source>
</evidence>
<evidence type="ECO:0000313" key="3">
    <source>
        <dbReference type="WBParaSite" id="jg20669"/>
    </source>
</evidence>
<keyword evidence="2" id="KW-1185">Reference proteome</keyword>
<sequence>MEVPEHIYLSEVYQKKKQVRIPEKQQAMSVPEKITAFHPISPPPNQAGDAQPKSSQEGSHEKPYQASEQNNIPCWCFFWLMHSIYMPSSVQRLRATFP</sequence>
<dbReference type="Proteomes" id="UP000887574">
    <property type="component" value="Unplaced"/>
</dbReference>
<accession>A0A915DLM1</accession>
<feature type="region of interest" description="Disordered" evidence="1">
    <location>
        <begin position="35"/>
        <end position="66"/>
    </location>
</feature>